<keyword evidence="6 9" id="KW-0812">Transmembrane</keyword>
<name>A0A315Y1Q8_RUMFL</name>
<dbReference type="EMBL" id="QGDI01000003">
    <property type="protein sequence ID" value="PWJ14201.1"/>
    <property type="molecule type" value="Genomic_DNA"/>
</dbReference>
<comment type="similarity">
    <text evidence="3 9">Belongs to the CobD/CbiB family.</text>
</comment>
<evidence type="ECO:0000256" key="2">
    <source>
        <dbReference type="ARBA" id="ARBA00004953"/>
    </source>
</evidence>
<evidence type="ECO:0000256" key="1">
    <source>
        <dbReference type="ARBA" id="ARBA00004651"/>
    </source>
</evidence>
<comment type="function">
    <text evidence="9">Converts cobyric acid to cobinamide by the addition of aminopropanol on the F carboxylic group.</text>
</comment>
<dbReference type="OrthoDB" id="9811967at2"/>
<dbReference type="UniPathway" id="UPA00148"/>
<evidence type="ECO:0000256" key="6">
    <source>
        <dbReference type="ARBA" id="ARBA00022692"/>
    </source>
</evidence>
<keyword evidence="8 9" id="KW-0472">Membrane</keyword>
<dbReference type="GO" id="GO:0015420">
    <property type="term" value="F:ABC-type vitamin B12 transporter activity"/>
    <property type="evidence" value="ECO:0007669"/>
    <property type="project" value="UniProtKB-UniRule"/>
</dbReference>
<dbReference type="GO" id="GO:0009236">
    <property type="term" value="P:cobalamin biosynthetic process"/>
    <property type="evidence" value="ECO:0007669"/>
    <property type="project" value="UniProtKB-UniRule"/>
</dbReference>
<protein>
    <recommendedName>
        <fullName evidence="9">Cobalamin biosynthesis protein CobD</fullName>
    </recommendedName>
</protein>
<dbReference type="InterPro" id="IPR004485">
    <property type="entry name" value="Cobalamin_biosynth_CobD/CbiB"/>
</dbReference>
<dbReference type="RefSeq" id="WP_109725970.1">
    <property type="nucleotide sequence ID" value="NZ_QGDI01000003.1"/>
</dbReference>
<comment type="caution">
    <text evidence="10">The sequence shown here is derived from an EMBL/GenBank/DDBJ whole genome shotgun (WGS) entry which is preliminary data.</text>
</comment>
<reference evidence="10 11" key="1">
    <citation type="submission" date="2018-05" db="EMBL/GenBank/DDBJ databases">
        <title>The Hungate 1000. A catalogue of reference genomes from the rumen microbiome.</title>
        <authorList>
            <person name="Kelly W."/>
        </authorList>
    </citation>
    <scope>NUCLEOTIDE SEQUENCE [LARGE SCALE GENOMIC DNA]</scope>
    <source>
        <strain evidence="10 11">SAb67</strain>
    </source>
</reference>
<evidence type="ECO:0000313" key="10">
    <source>
        <dbReference type="EMBL" id="PWJ14201.1"/>
    </source>
</evidence>
<dbReference type="Pfam" id="PF03186">
    <property type="entry name" value="CobD_Cbib"/>
    <property type="match status" value="1"/>
</dbReference>
<evidence type="ECO:0000256" key="9">
    <source>
        <dbReference type="HAMAP-Rule" id="MF_00024"/>
    </source>
</evidence>
<dbReference type="GO" id="GO:0005886">
    <property type="term" value="C:plasma membrane"/>
    <property type="evidence" value="ECO:0007669"/>
    <property type="project" value="UniProtKB-SubCell"/>
</dbReference>
<keyword evidence="5 9" id="KW-0169">Cobalamin biosynthesis</keyword>
<evidence type="ECO:0000256" key="4">
    <source>
        <dbReference type="ARBA" id="ARBA00022475"/>
    </source>
</evidence>
<dbReference type="HAMAP" id="MF_00024">
    <property type="entry name" value="CobD_CbiB"/>
    <property type="match status" value="1"/>
</dbReference>
<dbReference type="NCBIfam" id="TIGR00380">
    <property type="entry name" value="cobal_cbiB"/>
    <property type="match status" value="1"/>
</dbReference>
<comment type="caution">
    <text evidence="9">Lacks conserved residue(s) required for the propagation of feature annotation.</text>
</comment>
<accession>A0A315Y1Q8</accession>
<evidence type="ECO:0000256" key="7">
    <source>
        <dbReference type="ARBA" id="ARBA00022989"/>
    </source>
</evidence>
<keyword evidence="4 9" id="KW-1003">Cell membrane</keyword>
<dbReference type="PANTHER" id="PTHR34308:SF1">
    <property type="entry name" value="COBALAMIN BIOSYNTHESIS PROTEIN CBIB"/>
    <property type="match status" value="1"/>
</dbReference>
<evidence type="ECO:0000256" key="3">
    <source>
        <dbReference type="ARBA" id="ARBA00006263"/>
    </source>
</evidence>
<dbReference type="GO" id="GO:0048472">
    <property type="term" value="F:threonine-phosphate decarboxylase activity"/>
    <property type="evidence" value="ECO:0007669"/>
    <property type="project" value="InterPro"/>
</dbReference>
<proteinExistence type="inferred from homology"/>
<dbReference type="AlphaFoldDB" id="A0A315Y1Q8"/>
<keyword evidence="7 9" id="KW-1133">Transmembrane helix</keyword>
<feature type="transmembrane region" description="Helical" evidence="9">
    <location>
        <begin position="298"/>
        <end position="317"/>
    </location>
</feature>
<feature type="transmembrane region" description="Helical" evidence="9">
    <location>
        <begin position="57"/>
        <end position="85"/>
    </location>
</feature>
<organism evidence="10 11">
    <name type="scientific">Ruminococcus flavefaciens</name>
    <dbReference type="NCBI Taxonomy" id="1265"/>
    <lineage>
        <taxon>Bacteria</taxon>
        <taxon>Bacillati</taxon>
        <taxon>Bacillota</taxon>
        <taxon>Clostridia</taxon>
        <taxon>Eubacteriales</taxon>
        <taxon>Oscillospiraceae</taxon>
        <taxon>Ruminococcus</taxon>
    </lineage>
</organism>
<dbReference type="Proteomes" id="UP000245720">
    <property type="component" value="Unassembled WGS sequence"/>
</dbReference>
<dbReference type="PANTHER" id="PTHR34308">
    <property type="entry name" value="COBALAMIN BIOSYNTHESIS PROTEIN CBIB"/>
    <property type="match status" value="1"/>
</dbReference>
<gene>
    <name evidence="9" type="primary">cobD</name>
    <name evidence="10" type="ORF">IE37_01136</name>
</gene>
<comment type="pathway">
    <text evidence="2 9">Cofactor biosynthesis; adenosylcobalamin biosynthesis.</text>
</comment>
<evidence type="ECO:0000256" key="5">
    <source>
        <dbReference type="ARBA" id="ARBA00022573"/>
    </source>
</evidence>
<evidence type="ECO:0000256" key="8">
    <source>
        <dbReference type="ARBA" id="ARBA00023136"/>
    </source>
</evidence>
<sequence length="322" mass="34612">MNYFAAVLPLIIGAVLDSIFGDPYSLPHPVRLVGRLISKLESFVRRHMGGHLRAGGVLLALIVLIVSAAVPLGILILCYCVNIWLGAAAEGVMCYYLMAARCLRDESMKVYRAAAKGDTEGARKAVSMIVGRDTAVLDSKGIIKAAVETVAENTSDGVTAPIMYMSLGGAVLGAFYKAANTMDSMIGYKNEKYADIGRFAAKLDDVLNFIPSRLTALAMIVCAPMAGLDGRRAYRIWKRDRRKHASPNSAQTESACAGALGVQLAGDAYYFGELHKKEFIGDPVRDIENEDIPRANRLMYASSALIFVLAAAVRAILVGGML</sequence>
<comment type="subcellular location">
    <subcellularLocation>
        <location evidence="1 9">Cell membrane</location>
        <topology evidence="1 9">Multi-pass membrane protein</topology>
    </subcellularLocation>
</comment>
<evidence type="ECO:0000313" key="11">
    <source>
        <dbReference type="Proteomes" id="UP000245720"/>
    </source>
</evidence>